<dbReference type="EMBL" id="BAABHJ010000022">
    <property type="protein sequence ID" value="GAA4612886.1"/>
    <property type="molecule type" value="Genomic_DNA"/>
</dbReference>
<dbReference type="InterPro" id="IPR001876">
    <property type="entry name" value="Znf_RanBP2"/>
</dbReference>
<keyword evidence="3" id="KW-0862">Zinc</keyword>
<protein>
    <recommendedName>
        <fullName evidence="4">RanBP2-type domain-containing protein</fullName>
    </recommendedName>
</protein>
<accession>A0ABP8TSK7</accession>
<dbReference type="InterPro" id="IPR016024">
    <property type="entry name" value="ARM-type_fold"/>
</dbReference>
<proteinExistence type="predicted"/>
<keyword evidence="6" id="KW-1185">Reference proteome</keyword>
<evidence type="ECO:0000313" key="5">
    <source>
        <dbReference type="EMBL" id="GAA4612886.1"/>
    </source>
</evidence>
<reference evidence="6" key="1">
    <citation type="journal article" date="2019" name="Int. J. Syst. Evol. Microbiol.">
        <title>The Global Catalogue of Microorganisms (GCM) 10K type strain sequencing project: providing services to taxonomists for standard genome sequencing and annotation.</title>
        <authorList>
            <consortium name="The Broad Institute Genomics Platform"/>
            <consortium name="The Broad Institute Genome Sequencing Center for Infectious Disease"/>
            <person name="Wu L."/>
            <person name="Ma J."/>
        </authorList>
    </citation>
    <scope>NUCLEOTIDE SEQUENCE [LARGE SCALE GENOMIC DNA]</scope>
    <source>
        <strain evidence="6">JCM 17938</strain>
    </source>
</reference>
<evidence type="ECO:0000313" key="6">
    <source>
        <dbReference type="Proteomes" id="UP001500212"/>
    </source>
</evidence>
<evidence type="ECO:0000256" key="2">
    <source>
        <dbReference type="ARBA" id="ARBA00022771"/>
    </source>
</evidence>
<dbReference type="SUPFAM" id="SSF48371">
    <property type="entry name" value="ARM repeat"/>
    <property type="match status" value="1"/>
</dbReference>
<dbReference type="PROSITE" id="PS01358">
    <property type="entry name" value="ZF_RANBP2_1"/>
    <property type="match status" value="1"/>
</dbReference>
<comment type="caution">
    <text evidence="5">The sequence shown here is derived from an EMBL/GenBank/DDBJ whole genome shotgun (WGS) entry which is preliminary data.</text>
</comment>
<organism evidence="5 6">
    <name type="scientific">Actinoallomurus liliacearum</name>
    <dbReference type="NCBI Taxonomy" id="1080073"/>
    <lineage>
        <taxon>Bacteria</taxon>
        <taxon>Bacillati</taxon>
        <taxon>Actinomycetota</taxon>
        <taxon>Actinomycetes</taxon>
        <taxon>Streptosporangiales</taxon>
        <taxon>Thermomonosporaceae</taxon>
        <taxon>Actinoallomurus</taxon>
    </lineage>
</organism>
<dbReference type="Gene3D" id="1.25.10.10">
    <property type="entry name" value="Leucine-rich Repeat Variant"/>
    <property type="match status" value="1"/>
</dbReference>
<dbReference type="InterPro" id="IPR011989">
    <property type="entry name" value="ARM-like"/>
</dbReference>
<keyword evidence="2" id="KW-0863">Zinc-finger</keyword>
<gene>
    <name evidence="5" type="ORF">GCM10023195_55500</name>
</gene>
<dbReference type="Proteomes" id="UP001500212">
    <property type="component" value="Unassembled WGS sequence"/>
</dbReference>
<evidence type="ECO:0000259" key="4">
    <source>
        <dbReference type="PROSITE" id="PS01358"/>
    </source>
</evidence>
<name>A0ABP8TSK7_9ACTN</name>
<feature type="domain" description="RanBP2-type" evidence="4">
    <location>
        <begin position="128"/>
        <end position="147"/>
    </location>
</feature>
<sequence>MGKRTAAIAAAALSVAPPDIAIPLLEDALPRLESSRDHQRVAAHAIARLKDDEPLTEWAISDNPTLRLVAAERLPDTVGGKLNPLLCQLTRDTDSYVAIAAVRSVADARTPAAVEQLRSVAAARREEWTCLHCGSPNPGTADHCAECHIAPPNPAKTAREMLAELTVRS</sequence>
<evidence type="ECO:0000256" key="3">
    <source>
        <dbReference type="ARBA" id="ARBA00022833"/>
    </source>
</evidence>
<keyword evidence="1" id="KW-0479">Metal-binding</keyword>
<evidence type="ECO:0000256" key="1">
    <source>
        <dbReference type="ARBA" id="ARBA00022723"/>
    </source>
</evidence>